<gene>
    <name evidence="1" type="ORF">E1293_11240</name>
</gene>
<dbReference type="RefSeq" id="WP_132196693.1">
    <property type="nucleotide sequence ID" value="NZ_SMKY01000037.1"/>
</dbReference>
<protein>
    <submittedName>
        <fullName evidence="1">Uncharacterized protein</fullName>
    </submittedName>
</protein>
<evidence type="ECO:0000313" key="1">
    <source>
        <dbReference type="EMBL" id="TDD85356.1"/>
    </source>
</evidence>
<reference evidence="1 2" key="1">
    <citation type="submission" date="2019-03" db="EMBL/GenBank/DDBJ databases">
        <title>Draft genome sequences of novel Actinobacteria.</title>
        <authorList>
            <person name="Sahin N."/>
            <person name="Ay H."/>
            <person name="Saygin H."/>
        </authorList>
    </citation>
    <scope>NUCLEOTIDE SEQUENCE [LARGE SCALE GENOMIC DNA]</scope>
    <source>
        <strain evidence="1 2">DSM 45941</strain>
    </source>
</reference>
<organism evidence="1 2">
    <name type="scientific">Actinomadura darangshiensis</name>
    <dbReference type="NCBI Taxonomy" id="705336"/>
    <lineage>
        <taxon>Bacteria</taxon>
        <taxon>Bacillati</taxon>
        <taxon>Actinomycetota</taxon>
        <taxon>Actinomycetes</taxon>
        <taxon>Streptosporangiales</taxon>
        <taxon>Thermomonosporaceae</taxon>
        <taxon>Actinomadura</taxon>
    </lineage>
</organism>
<dbReference type="EMBL" id="SMKY01000037">
    <property type="protein sequence ID" value="TDD85356.1"/>
    <property type="molecule type" value="Genomic_DNA"/>
</dbReference>
<dbReference type="AlphaFoldDB" id="A0A4R5BJN9"/>
<sequence length="83" mass="9226">MDNGTERWISRPVPGGLHLVIELDPGIQVGYGDDNEDQVLRTIWVADEPGDPDWRTVSQHRFAELDEVTASEIIADLESITAP</sequence>
<accession>A0A4R5BJN9</accession>
<keyword evidence="2" id="KW-1185">Reference proteome</keyword>
<dbReference type="Proteomes" id="UP000295578">
    <property type="component" value="Unassembled WGS sequence"/>
</dbReference>
<proteinExistence type="predicted"/>
<evidence type="ECO:0000313" key="2">
    <source>
        <dbReference type="Proteomes" id="UP000295578"/>
    </source>
</evidence>
<dbReference type="OrthoDB" id="4554725at2"/>
<name>A0A4R5BJN9_9ACTN</name>
<comment type="caution">
    <text evidence="1">The sequence shown here is derived from an EMBL/GenBank/DDBJ whole genome shotgun (WGS) entry which is preliminary data.</text>
</comment>